<proteinExistence type="predicted"/>
<organism evidence="1 2">
    <name type="scientific">Undibacterium seohonense</name>
    <dbReference type="NCBI Taxonomy" id="1344950"/>
    <lineage>
        <taxon>Bacteria</taxon>
        <taxon>Pseudomonadati</taxon>
        <taxon>Pseudomonadota</taxon>
        <taxon>Betaproteobacteria</taxon>
        <taxon>Burkholderiales</taxon>
        <taxon>Oxalobacteraceae</taxon>
        <taxon>Undibacterium</taxon>
    </lineage>
</organism>
<accession>A0ABR6X3J2</accession>
<keyword evidence="2" id="KW-1185">Reference proteome</keyword>
<protein>
    <submittedName>
        <fullName evidence="1">Uncharacterized protein</fullName>
    </submittedName>
</protein>
<gene>
    <name evidence="1" type="ORF">H8K52_08970</name>
</gene>
<evidence type="ECO:0000313" key="1">
    <source>
        <dbReference type="EMBL" id="MBC3807474.1"/>
    </source>
</evidence>
<comment type="caution">
    <text evidence="1">The sequence shown here is derived from an EMBL/GenBank/DDBJ whole genome shotgun (WGS) entry which is preliminary data.</text>
</comment>
<dbReference type="EMBL" id="JACOFW010000007">
    <property type="protein sequence ID" value="MBC3807474.1"/>
    <property type="molecule type" value="Genomic_DNA"/>
</dbReference>
<dbReference type="Proteomes" id="UP000648257">
    <property type="component" value="Unassembled WGS sequence"/>
</dbReference>
<name>A0ABR6X3J2_9BURK</name>
<evidence type="ECO:0000313" key="2">
    <source>
        <dbReference type="Proteomes" id="UP000648257"/>
    </source>
</evidence>
<reference evidence="1 2" key="1">
    <citation type="submission" date="2020-08" db="EMBL/GenBank/DDBJ databases">
        <title>Novel species isolated from subtropical streams in China.</title>
        <authorList>
            <person name="Lu H."/>
        </authorList>
    </citation>
    <scope>NUCLEOTIDE SEQUENCE [LARGE SCALE GENOMIC DNA]</scope>
    <source>
        <strain evidence="1 2">KACC 16656</strain>
    </source>
</reference>
<dbReference type="RefSeq" id="WP_186922555.1">
    <property type="nucleotide sequence ID" value="NZ_JACOFW010000007.1"/>
</dbReference>
<sequence>MKSNLSMFFSTMRCFNVAAIVALAIWHGYAFYLNQAIQRTPPTPVIELKLISPTSHQTQHHAIQVMQANNAIHSAI</sequence>